<dbReference type="Pfam" id="PF00561">
    <property type="entry name" value="Abhydrolase_1"/>
    <property type="match status" value="1"/>
</dbReference>
<organism evidence="8 9">
    <name type="scientific">Longimycelium tulufanense</name>
    <dbReference type="NCBI Taxonomy" id="907463"/>
    <lineage>
        <taxon>Bacteria</taxon>
        <taxon>Bacillati</taxon>
        <taxon>Actinomycetota</taxon>
        <taxon>Actinomycetes</taxon>
        <taxon>Pseudonocardiales</taxon>
        <taxon>Pseudonocardiaceae</taxon>
        <taxon>Longimycelium</taxon>
    </lineage>
</organism>
<dbReference type="EMBL" id="BMMK01000016">
    <property type="protein sequence ID" value="GGM61395.1"/>
    <property type="molecule type" value="Genomic_DNA"/>
</dbReference>
<reference evidence="8" key="2">
    <citation type="submission" date="2020-09" db="EMBL/GenBank/DDBJ databases">
        <authorList>
            <person name="Sun Q."/>
            <person name="Zhou Y."/>
        </authorList>
    </citation>
    <scope>NUCLEOTIDE SEQUENCE</scope>
    <source>
        <strain evidence="8">CGMCC 4.5737</strain>
    </source>
</reference>
<feature type="domain" description="Peptidase S33 tripeptidyl aminopeptidase-like C-terminal" evidence="7">
    <location>
        <begin position="394"/>
        <end position="484"/>
    </location>
</feature>
<evidence type="ECO:0000259" key="7">
    <source>
        <dbReference type="Pfam" id="PF08386"/>
    </source>
</evidence>
<feature type="region of interest" description="Disordered" evidence="4">
    <location>
        <begin position="482"/>
        <end position="522"/>
    </location>
</feature>
<gene>
    <name evidence="8" type="ORF">GCM10012275_35510</name>
</gene>
<dbReference type="SUPFAM" id="SSF53474">
    <property type="entry name" value="alpha/beta-Hydrolases"/>
    <property type="match status" value="1"/>
</dbReference>
<protein>
    <submittedName>
        <fullName evidence="8">Protease</fullName>
    </submittedName>
</protein>
<dbReference type="RefSeq" id="WP_229686472.1">
    <property type="nucleotide sequence ID" value="NZ_BMMK01000016.1"/>
</dbReference>
<evidence type="ECO:0000256" key="1">
    <source>
        <dbReference type="ARBA" id="ARBA00010088"/>
    </source>
</evidence>
<evidence type="ECO:0000259" key="6">
    <source>
        <dbReference type="Pfam" id="PF00561"/>
    </source>
</evidence>
<proteinExistence type="inferred from homology"/>
<feature type="chain" id="PRO_5035236243" evidence="5">
    <location>
        <begin position="27"/>
        <end position="541"/>
    </location>
</feature>
<dbReference type="GO" id="GO:0008233">
    <property type="term" value="F:peptidase activity"/>
    <property type="evidence" value="ECO:0007669"/>
    <property type="project" value="UniProtKB-KW"/>
</dbReference>
<comment type="caution">
    <text evidence="8">The sequence shown here is derived from an EMBL/GenBank/DDBJ whole genome shotgun (WGS) entry which is preliminary data.</text>
</comment>
<dbReference type="InterPro" id="IPR013595">
    <property type="entry name" value="Pept_S33_TAP-like_C"/>
</dbReference>
<evidence type="ECO:0000256" key="4">
    <source>
        <dbReference type="SAM" id="MobiDB-lite"/>
    </source>
</evidence>
<dbReference type="Pfam" id="PF08386">
    <property type="entry name" value="Abhydrolase_4"/>
    <property type="match status" value="1"/>
</dbReference>
<accession>A0A8J3FWP2</accession>
<dbReference type="InterPro" id="IPR029058">
    <property type="entry name" value="AB_hydrolase_fold"/>
</dbReference>
<reference evidence="8" key="1">
    <citation type="journal article" date="2014" name="Int. J. Syst. Evol. Microbiol.">
        <title>Complete genome sequence of Corynebacterium casei LMG S-19264T (=DSM 44701T), isolated from a smear-ripened cheese.</title>
        <authorList>
            <consortium name="US DOE Joint Genome Institute (JGI-PGF)"/>
            <person name="Walter F."/>
            <person name="Albersmeier A."/>
            <person name="Kalinowski J."/>
            <person name="Ruckert C."/>
        </authorList>
    </citation>
    <scope>NUCLEOTIDE SEQUENCE</scope>
    <source>
        <strain evidence="8">CGMCC 4.5737</strain>
    </source>
</reference>
<keyword evidence="2 5" id="KW-0732">Signal</keyword>
<dbReference type="PANTHER" id="PTHR43248:SF29">
    <property type="entry name" value="TRIPEPTIDYL AMINOPEPTIDASE"/>
    <property type="match status" value="1"/>
</dbReference>
<sequence length="541" mass="59060">MSRGTAVVAGVAALFGAQLSVGTAAAQPNAVPAGLQQFYDQQVTWEPCHGILECVDITVPLDYSNPDGERLSLAVSRKKADPERRRGVLLLNPGGPGGSGLTLPRVLTHTKAAKAFDLIGFDPRGVGRSTQLLCELTPELMKFNTRPTDGELAAWAADAQAVEAGCERAAGGMRPYVNTANTARDMDVIRGVLGEQKINYLGYSYGTYLGAVYGSLFPQHLNRSVLDSAVHPEWIWRDQFKAQAYGHRENVDLWATWVGRRHAVFGLGKNQREVLATLEDLAAKLNDKPVGGFDRNSLDLAMGTGSRYRQLWDDLGHLLLDIRNATEGAPEPTDALAAGALLRDLGIADVRNGVFDTVTCEADWPRDVNSYYSDMKLFRERYPYGFGVLRVAPWACTFRSFTPPEKPVELKRDGYQTGLVIQGDGDTQTHYDGGPAMAHQLRHHLISVKDEGTHGFYGFGNSCVEQKVDRYLIDGVLPSTRSTCDGAPRPDVPRDGWGSAAGRELGTGADRDVTASGERGGSLAESVRRFIERNKLHEKQF</sequence>
<dbReference type="InterPro" id="IPR000073">
    <property type="entry name" value="AB_hydrolase_1"/>
</dbReference>
<feature type="signal peptide" evidence="5">
    <location>
        <begin position="1"/>
        <end position="26"/>
    </location>
</feature>
<feature type="domain" description="AB hydrolase-1" evidence="6">
    <location>
        <begin position="88"/>
        <end position="304"/>
    </location>
</feature>
<dbReference type="InterPro" id="IPR051601">
    <property type="entry name" value="Serine_prot/Carboxylest_S33"/>
</dbReference>
<evidence type="ECO:0000256" key="3">
    <source>
        <dbReference type="ARBA" id="ARBA00022801"/>
    </source>
</evidence>
<evidence type="ECO:0000256" key="2">
    <source>
        <dbReference type="ARBA" id="ARBA00022729"/>
    </source>
</evidence>
<name>A0A8J3FWP2_9PSEU</name>
<comment type="similarity">
    <text evidence="1">Belongs to the peptidase S33 family.</text>
</comment>
<evidence type="ECO:0000313" key="8">
    <source>
        <dbReference type="EMBL" id="GGM61395.1"/>
    </source>
</evidence>
<keyword evidence="3" id="KW-0378">Hydrolase</keyword>
<dbReference type="GO" id="GO:0006508">
    <property type="term" value="P:proteolysis"/>
    <property type="evidence" value="ECO:0007669"/>
    <property type="project" value="UniProtKB-KW"/>
</dbReference>
<dbReference type="PANTHER" id="PTHR43248">
    <property type="entry name" value="2-SUCCINYL-6-HYDROXY-2,4-CYCLOHEXADIENE-1-CARBOXYLATE SYNTHASE"/>
    <property type="match status" value="1"/>
</dbReference>
<evidence type="ECO:0000256" key="5">
    <source>
        <dbReference type="SAM" id="SignalP"/>
    </source>
</evidence>
<dbReference type="AlphaFoldDB" id="A0A8J3FWP2"/>
<keyword evidence="8" id="KW-0645">Protease</keyword>
<dbReference type="Gene3D" id="3.40.50.1820">
    <property type="entry name" value="alpha/beta hydrolase"/>
    <property type="match status" value="1"/>
</dbReference>
<dbReference type="Proteomes" id="UP000637578">
    <property type="component" value="Unassembled WGS sequence"/>
</dbReference>
<evidence type="ECO:0000313" key="9">
    <source>
        <dbReference type="Proteomes" id="UP000637578"/>
    </source>
</evidence>
<keyword evidence="9" id="KW-1185">Reference proteome</keyword>